<evidence type="ECO:0000259" key="4">
    <source>
        <dbReference type="SMART" id="SM00849"/>
    </source>
</evidence>
<protein>
    <submittedName>
        <fullName evidence="5">MBL fold metallo-hydrolase</fullName>
    </submittedName>
</protein>
<comment type="function">
    <text evidence="2">Counteracts the endogenous Pycsar antiviral defense system. Phosphodiesterase that enables metal-dependent hydrolysis of host cyclic nucleotide Pycsar defense signals such as cCMP and cUMP.</text>
</comment>
<dbReference type="SUPFAM" id="SSF56281">
    <property type="entry name" value="Metallo-hydrolase/oxidoreductase"/>
    <property type="match status" value="1"/>
</dbReference>
<dbReference type="RefSeq" id="WP_210657871.1">
    <property type="nucleotide sequence ID" value="NZ_JAGKSP010000003.1"/>
</dbReference>
<evidence type="ECO:0000313" key="6">
    <source>
        <dbReference type="Proteomes" id="UP000673394"/>
    </source>
</evidence>
<dbReference type="PANTHER" id="PTHR43546">
    <property type="entry name" value="UPF0173 METAL-DEPENDENT HYDROLASE MJ1163-RELATED"/>
    <property type="match status" value="1"/>
</dbReference>
<sequence length="247" mass="27560">MKIVKLPWASIIIEHEESRIVIDPFYNFPSDLGTPSGVLYPLDDFGKVDAVLLTHVHPDHFDPVAIKQFYGQSIPIYVPFENVEYVMEYGFTSVFGVTIKDTIKISSFNVIPTFSVDGMGDPQVAWIVSAGGKQIIHCGDTLWHGYWWRIKGVHGPFDAAFLPVNAPVVEFPNVKPASKEPIVMSPEQAVSAAIALEAKVLVPIHFDLVNNPPFYSPTVGIRKRVDQSAEESKVKVRWLETKEILSL</sequence>
<dbReference type="Gene3D" id="3.60.15.10">
    <property type="entry name" value="Ribonuclease Z/Hydroxyacylglutathione hydrolase-like"/>
    <property type="match status" value="1"/>
</dbReference>
<keyword evidence="6" id="KW-1185">Reference proteome</keyword>
<gene>
    <name evidence="5" type="ORF">I8J30_10175</name>
</gene>
<name>A0ABS5CC87_9BACL</name>
<comment type="catalytic activity">
    <reaction evidence="1">
        <text>3',5'-cyclic CMP + H2O = CMP + H(+)</text>
        <dbReference type="Rhea" id="RHEA:72675"/>
        <dbReference type="ChEBI" id="CHEBI:15377"/>
        <dbReference type="ChEBI" id="CHEBI:15378"/>
        <dbReference type="ChEBI" id="CHEBI:58003"/>
        <dbReference type="ChEBI" id="CHEBI:60377"/>
    </reaction>
    <physiologicalReaction direction="left-to-right" evidence="1">
        <dbReference type="Rhea" id="RHEA:72676"/>
    </physiologicalReaction>
</comment>
<evidence type="ECO:0000313" key="5">
    <source>
        <dbReference type="EMBL" id="MBP3963065.1"/>
    </source>
</evidence>
<dbReference type="Proteomes" id="UP000673394">
    <property type="component" value="Unassembled WGS sequence"/>
</dbReference>
<accession>A0ABS5CC87</accession>
<dbReference type="InterPro" id="IPR001279">
    <property type="entry name" value="Metallo-B-lactamas"/>
</dbReference>
<dbReference type="InterPro" id="IPR050114">
    <property type="entry name" value="UPF0173_UPF0282_UlaG_hydrolase"/>
</dbReference>
<organism evidence="5 6">
    <name type="scientific">Paenibacillus lignilyticus</name>
    <dbReference type="NCBI Taxonomy" id="1172615"/>
    <lineage>
        <taxon>Bacteria</taxon>
        <taxon>Bacillati</taxon>
        <taxon>Bacillota</taxon>
        <taxon>Bacilli</taxon>
        <taxon>Bacillales</taxon>
        <taxon>Paenibacillaceae</taxon>
        <taxon>Paenibacillus</taxon>
    </lineage>
</organism>
<evidence type="ECO:0000256" key="1">
    <source>
        <dbReference type="ARBA" id="ARBA00034221"/>
    </source>
</evidence>
<dbReference type="InterPro" id="IPR036866">
    <property type="entry name" value="RibonucZ/Hydroxyglut_hydro"/>
</dbReference>
<comment type="caution">
    <text evidence="5">The sequence shown here is derived from an EMBL/GenBank/DDBJ whole genome shotgun (WGS) entry which is preliminary data.</text>
</comment>
<dbReference type="SMART" id="SM00849">
    <property type="entry name" value="Lactamase_B"/>
    <property type="match status" value="1"/>
</dbReference>
<reference evidence="5 6" key="1">
    <citation type="submission" date="2021-04" db="EMBL/GenBank/DDBJ databases">
        <title>Paenibacillus sp. DLE-14 whole genome sequence.</title>
        <authorList>
            <person name="Ham Y.J."/>
        </authorList>
    </citation>
    <scope>NUCLEOTIDE SEQUENCE [LARGE SCALE GENOMIC DNA]</scope>
    <source>
        <strain evidence="5 6">DLE-14</strain>
    </source>
</reference>
<dbReference type="EMBL" id="JAGKSP010000003">
    <property type="protein sequence ID" value="MBP3963065.1"/>
    <property type="molecule type" value="Genomic_DNA"/>
</dbReference>
<dbReference type="PANTHER" id="PTHR43546:SF3">
    <property type="entry name" value="UPF0173 METAL-DEPENDENT HYDROLASE MJ1163"/>
    <property type="match status" value="1"/>
</dbReference>
<feature type="domain" description="Metallo-beta-lactamase" evidence="4">
    <location>
        <begin position="7"/>
        <end position="178"/>
    </location>
</feature>
<comment type="catalytic activity">
    <reaction evidence="3">
        <text>3',5'-cyclic UMP + H2O = UMP + H(+)</text>
        <dbReference type="Rhea" id="RHEA:70575"/>
        <dbReference type="ChEBI" id="CHEBI:15377"/>
        <dbReference type="ChEBI" id="CHEBI:15378"/>
        <dbReference type="ChEBI" id="CHEBI:57865"/>
        <dbReference type="ChEBI" id="CHEBI:184387"/>
    </reaction>
    <physiologicalReaction direction="left-to-right" evidence="3">
        <dbReference type="Rhea" id="RHEA:70576"/>
    </physiologicalReaction>
</comment>
<proteinExistence type="predicted"/>
<evidence type="ECO:0000256" key="3">
    <source>
        <dbReference type="ARBA" id="ARBA00048505"/>
    </source>
</evidence>
<evidence type="ECO:0000256" key="2">
    <source>
        <dbReference type="ARBA" id="ARBA00034301"/>
    </source>
</evidence>
<dbReference type="Pfam" id="PF12706">
    <property type="entry name" value="Lactamase_B_2"/>
    <property type="match status" value="1"/>
</dbReference>